<protein>
    <recommendedName>
        <fullName evidence="1">C2H2-type domain-containing protein</fullName>
    </recommendedName>
</protein>
<dbReference type="AlphaFoldDB" id="A0A0R2BFR5"/>
<dbReference type="PATRIC" id="fig|1423733.4.peg.3089"/>
<dbReference type="RefSeq" id="WP_056996009.1">
    <property type="nucleotide sequence ID" value="NZ_AYYR01000009.1"/>
</dbReference>
<dbReference type="InterPro" id="IPR018656">
    <property type="entry name" value="DUF2087"/>
</dbReference>
<dbReference type="Pfam" id="PF09860">
    <property type="entry name" value="DUF2087"/>
    <property type="match status" value="1"/>
</dbReference>
<dbReference type="InterPro" id="IPR013087">
    <property type="entry name" value="Znf_C2H2_type"/>
</dbReference>
<dbReference type="EMBL" id="AYYR01000009">
    <property type="protein sequence ID" value="KRM77605.1"/>
    <property type="molecule type" value="Genomic_DNA"/>
</dbReference>
<gene>
    <name evidence="2" type="ORF">FC82_GL002963</name>
</gene>
<sequence length="233" mass="26985">MDFPNLNIDELVQGYHQSGPQMQCNYCSATFTDAAEMAAHLETIHDGALTALLTADTKYNTLTDNQSKLLQAFSRKQKDQTIADQLEVSASTIRHQKFTFREKAKQARFYLAQYQAVFGVQSTEDYLPIPPMATDNDDRFRITETEYAKTTQKYFEFTDGGLVLTRLPKGQKKIITLLYRISDEFTFNTKYAQPDVDAKLKAIYFDYGIIKRYLIDYGFLARTTDNRTYWRIF</sequence>
<proteinExistence type="predicted"/>
<dbReference type="Proteomes" id="UP000051845">
    <property type="component" value="Unassembled WGS sequence"/>
</dbReference>
<name>A0A0R2BFR5_SECCO</name>
<evidence type="ECO:0000313" key="3">
    <source>
        <dbReference type="Proteomes" id="UP000051845"/>
    </source>
</evidence>
<dbReference type="STRING" id="33960.TY91_01850"/>
<dbReference type="PROSITE" id="PS50157">
    <property type="entry name" value="ZINC_FINGER_C2H2_2"/>
    <property type="match status" value="1"/>
</dbReference>
<reference evidence="2 3" key="1">
    <citation type="journal article" date="2015" name="Genome Announc.">
        <title>Expanding the biotechnology potential of lactobacilli through comparative genomics of 213 strains and associated genera.</title>
        <authorList>
            <person name="Sun Z."/>
            <person name="Harris H.M."/>
            <person name="McCann A."/>
            <person name="Guo C."/>
            <person name="Argimon S."/>
            <person name="Zhang W."/>
            <person name="Yang X."/>
            <person name="Jeffery I.B."/>
            <person name="Cooney J.C."/>
            <person name="Kagawa T.F."/>
            <person name="Liu W."/>
            <person name="Song Y."/>
            <person name="Salvetti E."/>
            <person name="Wrobel A."/>
            <person name="Rasinkangas P."/>
            <person name="Parkhill J."/>
            <person name="Rea M.C."/>
            <person name="O'Sullivan O."/>
            <person name="Ritari J."/>
            <person name="Douillard F.P."/>
            <person name="Paul Ross R."/>
            <person name="Yang R."/>
            <person name="Briner A.E."/>
            <person name="Felis G.E."/>
            <person name="de Vos W.M."/>
            <person name="Barrangou R."/>
            <person name="Klaenhammer T.R."/>
            <person name="Caufield P.W."/>
            <person name="Cui Y."/>
            <person name="Zhang H."/>
            <person name="O'Toole P.W."/>
        </authorList>
    </citation>
    <scope>NUCLEOTIDE SEQUENCE [LARGE SCALE GENOMIC DNA]</scope>
    <source>
        <strain evidence="2 3">DSM 20515</strain>
    </source>
</reference>
<dbReference type="PROSITE" id="PS00028">
    <property type="entry name" value="ZINC_FINGER_C2H2_1"/>
    <property type="match status" value="1"/>
</dbReference>
<accession>A0A0R2BFR5</accession>
<evidence type="ECO:0000313" key="2">
    <source>
        <dbReference type="EMBL" id="KRM77605.1"/>
    </source>
</evidence>
<comment type="caution">
    <text evidence="2">The sequence shown here is derived from an EMBL/GenBank/DDBJ whole genome shotgun (WGS) entry which is preliminary data.</text>
</comment>
<organism evidence="2 3">
    <name type="scientific">Secundilactobacillus collinoides DSM 20515 = JCM 1123</name>
    <dbReference type="NCBI Taxonomy" id="1423733"/>
    <lineage>
        <taxon>Bacteria</taxon>
        <taxon>Bacillati</taxon>
        <taxon>Bacillota</taxon>
        <taxon>Bacilli</taxon>
        <taxon>Lactobacillales</taxon>
        <taxon>Lactobacillaceae</taxon>
        <taxon>Secundilactobacillus</taxon>
    </lineage>
</organism>
<evidence type="ECO:0000259" key="1">
    <source>
        <dbReference type="PROSITE" id="PS50157"/>
    </source>
</evidence>
<feature type="domain" description="C2H2-type" evidence="1">
    <location>
        <begin position="22"/>
        <end position="50"/>
    </location>
</feature>